<evidence type="ECO:0000313" key="2">
    <source>
        <dbReference type="Proteomes" id="UP001433508"/>
    </source>
</evidence>
<sequence length="351" mass="38248">MDSAGEELYASLMTATLIICSYIFMCSALYPPRRASVRLSNVFVNAEYPAGRRLVDVLASNYHVDVDGDAVLYEYPYQPLHRKGIKKFIVTKSLAEVKRTHWMAIFLSVILLSAALAFGLRGWKLYNTPYGNYPQMMLNALTFSLYGAWVLLIDWIVRQNHARGNRTGCATVLFNVNERTWSSASDSVISLSGNVTPSVKFVLGFVRIISCGIGTLISASASGVLTWAVLTDEEEFGGASIAIRAVLAVVYTMSAIISGLVAFKCCKLAMNALRTASVTKCELEFGPEVHDKDAAESTKINVEDVLNAFADEILDPFTGVRISGNGTSYDFAVVTVDGGVVFGRLRPSGRT</sequence>
<keyword evidence="2" id="KW-1185">Reference proteome</keyword>
<name>A0ACC3SZ20_LIPKO</name>
<dbReference type="EMBL" id="MU971384">
    <property type="protein sequence ID" value="KAK9236601.1"/>
    <property type="molecule type" value="Genomic_DNA"/>
</dbReference>
<comment type="caution">
    <text evidence="1">The sequence shown here is derived from an EMBL/GenBank/DDBJ whole genome shotgun (WGS) entry which is preliminary data.</text>
</comment>
<evidence type="ECO:0000313" key="1">
    <source>
        <dbReference type="EMBL" id="KAK9236601.1"/>
    </source>
</evidence>
<accession>A0ACC3SZ20</accession>
<protein>
    <submittedName>
        <fullName evidence="1">Uncharacterized protein</fullName>
    </submittedName>
</protein>
<reference evidence="2" key="1">
    <citation type="journal article" date="2024" name="Front. Bioeng. Biotechnol.">
        <title>Genome-scale model development and genomic sequencing of the oleaginous clade Lipomyces.</title>
        <authorList>
            <person name="Czajka J.J."/>
            <person name="Han Y."/>
            <person name="Kim J."/>
            <person name="Mondo S.J."/>
            <person name="Hofstad B.A."/>
            <person name="Robles A."/>
            <person name="Haridas S."/>
            <person name="Riley R."/>
            <person name="LaButti K."/>
            <person name="Pangilinan J."/>
            <person name="Andreopoulos W."/>
            <person name="Lipzen A."/>
            <person name="Yan J."/>
            <person name="Wang M."/>
            <person name="Ng V."/>
            <person name="Grigoriev I.V."/>
            <person name="Spatafora J.W."/>
            <person name="Magnuson J.K."/>
            <person name="Baker S.E."/>
            <person name="Pomraning K.R."/>
        </authorList>
    </citation>
    <scope>NUCLEOTIDE SEQUENCE [LARGE SCALE GENOMIC DNA]</scope>
    <source>
        <strain evidence="2">CBS 7786</strain>
    </source>
</reference>
<dbReference type="Proteomes" id="UP001433508">
    <property type="component" value="Unassembled WGS sequence"/>
</dbReference>
<organism evidence="1 2">
    <name type="scientific">Lipomyces kononenkoae</name>
    <name type="common">Yeast</name>
    <dbReference type="NCBI Taxonomy" id="34357"/>
    <lineage>
        <taxon>Eukaryota</taxon>
        <taxon>Fungi</taxon>
        <taxon>Dikarya</taxon>
        <taxon>Ascomycota</taxon>
        <taxon>Saccharomycotina</taxon>
        <taxon>Lipomycetes</taxon>
        <taxon>Lipomycetales</taxon>
        <taxon>Lipomycetaceae</taxon>
        <taxon>Lipomyces</taxon>
    </lineage>
</organism>
<proteinExistence type="predicted"/>
<gene>
    <name evidence="1" type="ORF">V1525DRAFT_406548</name>
</gene>